<comment type="caution">
    <text evidence="7">The sequence shown here is derived from an EMBL/GenBank/DDBJ whole genome shotgun (WGS) entry which is preliminary data.</text>
</comment>
<proteinExistence type="predicted"/>
<dbReference type="GO" id="GO:0015288">
    <property type="term" value="F:porin activity"/>
    <property type="evidence" value="ECO:0007669"/>
    <property type="project" value="TreeGrafter"/>
</dbReference>
<organism evidence="7">
    <name type="scientific">bioreactor metagenome</name>
    <dbReference type="NCBI Taxonomy" id="1076179"/>
    <lineage>
        <taxon>unclassified sequences</taxon>
        <taxon>metagenomes</taxon>
        <taxon>ecological metagenomes</taxon>
    </lineage>
</organism>
<dbReference type="InterPro" id="IPR003423">
    <property type="entry name" value="OMP_efflux"/>
</dbReference>
<dbReference type="EMBL" id="VSSQ01001379">
    <property type="protein sequence ID" value="MPM07818.1"/>
    <property type="molecule type" value="Genomic_DNA"/>
</dbReference>
<dbReference type="SUPFAM" id="SSF56954">
    <property type="entry name" value="Outer membrane efflux proteins (OEP)"/>
    <property type="match status" value="1"/>
</dbReference>
<evidence type="ECO:0000256" key="2">
    <source>
        <dbReference type="ARBA" id="ARBA00022448"/>
    </source>
</evidence>
<gene>
    <name evidence="7" type="ORF">SDC9_54127</name>
</gene>
<keyword evidence="6" id="KW-0998">Cell outer membrane</keyword>
<accession>A0A644WWF4</accession>
<dbReference type="Pfam" id="PF02321">
    <property type="entry name" value="OEP"/>
    <property type="match status" value="1"/>
</dbReference>
<evidence type="ECO:0000256" key="1">
    <source>
        <dbReference type="ARBA" id="ARBA00004442"/>
    </source>
</evidence>
<protein>
    <recommendedName>
        <fullName evidence="8">Transporter</fullName>
    </recommendedName>
</protein>
<keyword evidence="2" id="KW-0813">Transport</keyword>
<keyword evidence="4" id="KW-0812">Transmembrane</keyword>
<keyword evidence="3" id="KW-1134">Transmembrane beta strand</keyword>
<dbReference type="GO" id="GO:1990281">
    <property type="term" value="C:efflux pump complex"/>
    <property type="evidence" value="ECO:0007669"/>
    <property type="project" value="TreeGrafter"/>
</dbReference>
<dbReference type="GO" id="GO:0015562">
    <property type="term" value="F:efflux transmembrane transporter activity"/>
    <property type="evidence" value="ECO:0007669"/>
    <property type="project" value="InterPro"/>
</dbReference>
<reference evidence="7" key="1">
    <citation type="submission" date="2019-08" db="EMBL/GenBank/DDBJ databases">
        <authorList>
            <person name="Kucharzyk K."/>
            <person name="Murdoch R.W."/>
            <person name="Higgins S."/>
            <person name="Loffler F."/>
        </authorList>
    </citation>
    <scope>NUCLEOTIDE SEQUENCE</scope>
</reference>
<keyword evidence="5" id="KW-0472">Membrane</keyword>
<sequence>MKMKKTINKIQMKTIIITILILFTGITLNAQTNINSVLTSIEENNTTLKSLRESADAQKLENRTGIYLDNPEVGFNYLWGNPTDIGNRTDLSVSQTFDIPTITGMKGRLANGRNDLVEWQYKSDRMNILLEAKQYCTELIYYNALKKELDLRLQHAQTIASGYKERMDRGDANILEYNKVSLNLSTVQGEISRIDVERNALLSQLKRLNGGIDVVLNDTQYNQVELPLNFEDWYVQAEEKNPVLAYVKQEIEVSKKQVSLSKAMGLPTFSAGYMSEKVVGQRFQGISLGVSIPLWENKNRVKQAKAAVRAAESRQKDSKQQFYSQIQILYNRAFGLKLTADNYRKSLINVNNTDLLKRALDAGEISLLEYMVEIGLYYDTVNQALEAERDYQKAFAELSAVEL</sequence>
<dbReference type="Gene3D" id="1.20.1600.10">
    <property type="entry name" value="Outer membrane efflux proteins (OEP)"/>
    <property type="match status" value="1"/>
</dbReference>
<evidence type="ECO:0008006" key="8">
    <source>
        <dbReference type="Google" id="ProtNLM"/>
    </source>
</evidence>
<dbReference type="AlphaFoldDB" id="A0A644WWF4"/>
<evidence type="ECO:0000256" key="3">
    <source>
        <dbReference type="ARBA" id="ARBA00022452"/>
    </source>
</evidence>
<comment type="subcellular location">
    <subcellularLocation>
        <location evidence="1">Cell outer membrane</location>
    </subcellularLocation>
</comment>
<dbReference type="GO" id="GO:0009279">
    <property type="term" value="C:cell outer membrane"/>
    <property type="evidence" value="ECO:0007669"/>
    <property type="project" value="UniProtKB-SubCell"/>
</dbReference>
<dbReference type="PANTHER" id="PTHR30026:SF20">
    <property type="entry name" value="OUTER MEMBRANE PROTEIN TOLC"/>
    <property type="match status" value="1"/>
</dbReference>
<evidence type="ECO:0000256" key="6">
    <source>
        <dbReference type="ARBA" id="ARBA00023237"/>
    </source>
</evidence>
<dbReference type="InterPro" id="IPR051906">
    <property type="entry name" value="TolC-like"/>
</dbReference>
<evidence type="ECO:0000256" key="4">
    <source>
        <dbReference type="ARBA" id="ARBA00022692"/>
    </source>
</evidence>
<name>A0A644WWF4_9ZZZZ</name>
<evidence type="ECO:0000313" key="7">
    <source>
        <dbReference type="EMBL" id="MPM07818.1"/>
    </source>
</evidence>
<evidence type="ECO:0000256" key="5">
    <source>
        <dbReference type="ARBA" id="ARBA00023136"/>
    </source>
</evidence>
<dbReference type="PANTHER" id="PTHR30026">
    <property type="entry name" value="OUTER MEMBRANE PROTEIN TOLC"/>
    <property type="match status" value="1"/>
</dbReference>